<protein>
    <submittedName>
        <fullName evidence="1">Uncharacterized protein</fullName>
    </submittedName>
</protein>
<name>A0A835RQA0_VANPL</name>
<evidence type="ECO:0000313" key="2">
    <source>
        <dbReference type="Proteomes" id="UP000636800"/>
    </source>
</evidence>
<dbReference type="PANTHER" id="PTHR34121:SF1">
    <property type="entry name" value="FILAMIN-A-INTERACTING PROTEIN 1"/>
    <property type="match status" value="1"/>
</dbReference>
<dbReference type="Proteomes" id="UP000636800">
    <property type="component" value="Chromosome 1"/>
</dbReference>
<organism evidence="1 2">
    <name type="scientific">Vanilla planifolia</name>
    <name type="common">Vanilla</name>
    <dbReference type="NCBI Taxonomy" id="51239"/>
    <lineage>
        <taxon>Eukaryota</taxon>
        <taxon>Viridiplantae</taxon>
        <taxon>Streptophyta</taxon>
        <taxon>Embryophyta</taxon>
        <taxon>Tracheophyta</taxon>
        <taxon>Spermatophyta</taxon>
        <taxon>Magnoliopsida</taxon>
        <taxon>Liliopsida</taxon>
        <taxon>Asparagales</taxon>
        <taxon>Orchidaceae</taxon>
        <taxon>Vanilloideae</taxon>
        <taxon>Vanilleae</taxon>
        <taxon>Vanilla</taxon>
    </lineage>
</organism>
<dbReference type="OrthoDB" id="9970474at2759"/>
<gene>
    <name evidence="1" type="ORF">HPP92_000640</name>
</gene>
<keyword evidence="2" id="KW-1185">Reference proteome</keyword>
<dbReference type="EMBL" id="JADCNL010000001">
    <property type="protein sequence ID" value="KAG0495949.1"/>
    <property type="molecule type" value="Genomic_DNA"/>
</dbReference>
<proteinExistence type="predicted"/>
<evidence type="ECO:0000313" key="1">
    <source>
        <dbReference type="EMBL" id="KAG0495949.1"/>
    </source>
</evidence>
<dbReference type="AlphaFoldDB" id="A0A835RQA0"/>
<accession>A0A835RQA0</accession>
<comment type="caution">
    <text evidence="1">The sequence shown here is derived from an EMBL/GenBank/DDBJ whole genome shotgun (WGS) entry which is preliminary data.</text>
</comment>
<dbReference type="PANTHER" id="PTHR34121">
    <property type="entry name" value="MYOSIN-11"/>
    <property type="match status" value="1"/>
</dbReference>
<reference evidence="1 2" key="1">
    <citation type="journal article" date="2020" name="Nat. Food">
        <title>A phased Vanilla planifolia genome enables genetic improvement of flavour and production.</title>
        <authorList>
            <person name="Hasing T."/>
            <person name="Tang H."/>
            <person name="Brym M."/>
            <person name="Khazi F."/>
            <person name="Huang T."/>
            <person name="Chambers A.H."/>
        </authorList>
    </citation>
    <scope>NUCLEOTIDE SEQUENCE [LARGE SCALE GENOMIC DNA]</scope>
    <source>
        <tissue evidence="1">Leaf</tissue>
    </source>
</reference>
<sequence length="200" mass="23308">MSWFKSAVNKAVEVSGKHNLTRTVRNYADTVVHQAGQAVVGGARILQDRMGMKNYKSFKQTVRRLEEAAVSYRGQERVQLLKRWLLALKDIEKLSRASKDYKSPEEPHLLTDPKNVAAMHFFDSDMEGEPMNFFEVFLHSQAIEGITLSMILEAPNEEKFVCFWKYLDSVLQEGRKCIMRSLVAYKIWQKRSHLTKMKYW</sequence>